<dbReference type="RefSeq" id="WP_169530767.1">
    <property type="nucleotide sequence ID" value="NZ_JABBGH010000001.1"/>
</dbReference>
<dbReference type="Pfam" id="PF07166">
    <property type="entry name" value="DUF1398"/>
    <property type="match status" value="1"/>
</dbReference>
<sequence length="130" mass="14260">MFTLDQIKAIHSRVKSGADFPQYVQELKALGVLRYDLYVADGHAEYVGPQGYSLASAPGPNCLTIAASGSPAQLTQALGNHQQGLTDYPTFCHQAAEAGVEKWTINILEMTCTYYDRQAMELLVERIPLP</sequence>
<accession>A0A7Y0ADP1</accession>
<dbReference type="Proteomes" id="UP000559626">
    <property type="component" value="Unassembled WGS sequence"/>
</dbReference>
<name>A0A7Y0ADP1_9BACT</name>
<dbReference type="AlphaFoldDB" id="A0A7Y0ADP1"/>
<dbReference type="SUPFAM" id="SSF160419">
    <property type="entry name" value="YdfO-like"/>
    <property type="match status" value="1"/>
</dbReference>
<dbReference type="EMBL" id="JABBGH010000001">
    <property type="protein sequence ID" value="NML65468.1"/>
    <property type="molecule type" value="Genomic_DNA"/>
</dbReference>
<evidence type="ECO:0000313" key="2">
    <source>
        <dbReference type="Proteomes" id="UP000559626"/>
    </source>
</evidence>
<evidence type="ECO:0000313" key="1">
    <source>
        <dbReference type="EMBL" id="NML65468.1"/>
    </source>
</evidence>
<organism evidence="1 2">
    <name type="scientific">Hymenobacter polaris</name>
    <dbReference type="NCBI Taxonomy" id="2682546"/>
    <lineage>
        <taxon>Bacteria</taxon>
        <taxon>Pseudomonadati</taxon>
        <taxon>Bacteroidota</taxon>
        <taxon>Cytophagia</taxon>
        <taxon>Cytophagales</taxon>
        <taxon>Hymenobacteraceae</taxon>
        <taxon>Hymenobacter</taxon>
    </lineage>
</organism>
<reference evidence="1 2" key="1">
    <citation type="submission" date="2020-04" db="EMBL/GenBank/DDBJ databases">
        <title>Hymenobacter polaris sp. nov., isolated from Arctic soil.</title>
        <authorList>
            <person name="Dahal R.H."/>
        </authorList>
    </citation>
    <scope>NUCLEOTIDE SEQUENCE [LARGE SCALE GENOMIC DNA]</scope>
    <source>
        <strain evidence="1 2">RP-2-7</strain>
    </source>
</reference>
<protein>
    <submittedName>
        <fullName evidence="1">DUF1398 family protein</fullName>
    </submittedName>
</protein>
<comment type="caution">
    <text evidence="1">The sequence shown here is derived from an EMBL/GenBank/DDBJ whole genome shotgun (WGS) entry which is preliminary data.</text>
</comment>
<gene>
    <name evidence="1" type="ORF">HHL22_09655</name>
</gene>
<dbReference type="InterPro" id="IPR036696">
    <property type="entry name" value="YdfO-like_sf"/>
</dbReference>
<dbReference type="InterPro" id="IPR009833">
    <property type="entry name" value="DUF1398"/>
</dbReference>
<dbReference type="Gene3D" id="3.30.1810.10">
    <property type="entry name" value="YdfO-like"/>
    <property type="match status" value="1"/>
</dbReference>
<keyword evidence="2" id="KW-1185">Reference proteome</keyword>
<proteinExistence type="predicted"/>